<reference evidence="10 13" key="2">
    <citation type="submission" date="2020-03" db="EMBL/GenBank/DDBJ databases">
        <title>Bacterial samples isolated from urine from healthy bovine heifers (Gyr breed).</title>
        <authorList>
            <person name="Giannattasio-Ferraz S."/>
            <person name="Maskeri L."/>
            <person name="Penido A."/>
            <person name="Barbosa-Stancioli E.F."/>
            <person name="Putonti C."/>
        </authorList>
    </citation>
    <scope>NUCLEOTIDE SEQUENCE [LARGE SCALE GENOMIC DNA]</scope>
    <source>
        <strain evidence="10 13">UFMG-H7</strain>
    </source>
</reference>
<name>A0A369AXW3_9ENTE</name>
<dbReference type="FunFam" id="1.10.3720.10:FF:000002">
    <property type="entry name" value="D-methionine ABC transporter permease MetI"/>
    <property type="match status" value="1"/>
</dbReference>
<feature type="transmembrane region" description="Helical" evidence="8">
    <location>
        <begin position="62"/>
        <end position="87"/>
    </location>
</feature>
<protein>
    <submittedName>
        <fullName evidence="10 11">ABC transporter permease</fullName>
    </submittedName>
</protein>
<evidence type="ECO:0000256" key="5">
    <source>
        <dbReference type="ARBA" id="ARBA00022692"/>
    </source>
</evidence>
<organism evidence="11 12">
    <name type="scientific">Vagococcus fluvialis</name>
    <dbReference type="NCBI Taxonomy" id="2738"/>
    <lineage>
        <taxon>Bacteria</taxon>
        <taxon>Bacillati</taxon>
        <taxon>Bacillota</taxon>
        <taxon>Bacilli</taxon>
        <taxon>Lactobacillales</taxon>
        <taxon>Enterococcaceae</taxon>
        <taxon>Vagococcus</taxon>
    </lineage>
</organism>
<evidence type="ECO:0000256" key="2">
    <source>
        <dbReference type="ARBA" id="ARBA00007069"/>
    </source>
</evidence>
<dbReference type="AlphaFoldDB" id="A0A369AXW3"/>
<dbReference type="SUPFAM" id="SSF161098">
    <property type="entry name" value="MetI-like"/>
    <property type="match status" value="1"/>
</dbReference>
<evidence type="ECO:0000313" key="10">
    <source>
        <dbReference type="EMBL" id="NKC68875.1"/>
    </source>
</evidence>
<feature type="transmembrane region" description="Helical" evidence="8">
    <location>
        <begin position="28"/>
        <end position="50"/>
    </location>
</feature>
<dbReference type="Gene3D" id="1.10.3720.10">
    <property type="entry name" value="MetI-like"/>
    <property type="match status" value="1"/>
</dbReference>
<evidence type="ECO:0000256" key="8">
    <source>
        <dbReference type="RuleBase" id="RU363032"/>
    </source>
</evidence>
<evidence type="ECO:0000256" key="4">
    <source>
        <dbReference type="ARBA" id="ARBA00022475"/>
    </source>
</evidence>
<gene>
    <name evidence="11" type="ORF">CBF32_06035</name>
    <name evidence="10" type="ORF">HED35_12325</name>
</gene>
<keyword evidence="6 8" id="KW-1133">Transmembrane helix</keyword>
<evidence type="ECO:0000256" key="1">
    <source>
        <dbReference type="ARBA" id="ARBA00004651"/>
    </source>
</evidence>
<evidence type="ECO:0000256" key="3">
    <source>
        <dbReference type="ARBA" id="ARBA00022448"/>
    </source>
</evidence>
<dbReference type="GO" id="GO:0005886">
    <property type="term" value="C:plasma membrane"/>
    <property type="evidence" value="ECO:0007669"/>
    <property type="project" value="UniProtKB-SubCell"/>
</dbReference>
<keyword evidence="3 8" id="KW-0813">Transport</keyword>
<dbReference type="OrthoDB" id="9793490at2"/>
<accession>A0A369AXW3</accession>
<keyword evidence="7 8" id="KW-0472">Membrane</keyword>
<feature type="transmembrane region" description="Helical" evidence="8">
    <location>
        <begin position="199"/>
        <end position="222"/>
    </location>
</feature>
<evidence type="ECO:0000313" key="13">
    <source>
        <dbReference type="Proteomes" id="UP000521358"/>
    </source>
</evidence>
<comment type="subcellular location">
    <subcellularLocation>
        <location evidence="1 8">Cell membrane</location>
        <topology evidence="1 8">Multi-pass membrane protein</topology>
    </subcellularLocation>
</comment>
<feature type="transmembrane region" description="Helical" evidence="8">
    <location>
        <begin position="156"/>
        <end position="179"/>
    </location>
</feature>
<dbReference type="GeneID" id="63146207"/>
<dbReference type="RefSeq" id="WP_114289469.1">
    <property type="nucleotide sequence ID" value="NZ_CP081459.1"/>
</dbReference>
<evidence type="ECO:0000313" key="11">
    <source>
        <dbReference type="EMBL" id="RSU02824.1"/>
    </source>
</evidence>
<dbReference type="EMBL" id="JAAVMB010000016">
    <property type="protein sequence ID" value="NKC68875.1"/>
    <property type="molecule type" value="Genomic_DNA"/>
</dbReference>
<evidence type="ECO:0000313" key="12">
    <source>
        <dbReference type="Proteomes" id="UP000288197"/>
    </source>
</evidence>
<keyword evidence="4" id="KW-1003">Cell membrane</keyword>
<dbReference type="Proteomes" id="UP000521358">
    <property type="component" value="Unassembled WGS sequence"/>
</dbReference>
<reference evidence="11 12" key="1">
    <citation type="submission" date="2017-05" db="EMBL/GenBank/DDBJ databases">
        <title>Vagococcus spp. assemblies.</title>
        <authorList>
            <person name="Gulvik C.A."/>
        </authorList>
    </citation>
    <scope>NUCLEOTIDE SEQUENCE [LARGE SCALE GENOMIC DNA]</scope>
    <source>
        <strain evidence="11 12">NCFB 2497</strain>
    </source>
</reference>
<evidence type="ECO:0000259" key="9">
    <source>
        <dbReference type="PROSITE" id="PS50928"/>
    </source>
</evidence>
<dbReference type="InterPro" id="IPR000515">
    <property type="entry name" value="MetI-like"/>
</dbReference>
<feature type="domain" description="ABC transmembrane type-1" evidence="9">
    <location>
        <begin position="24"/>
        <end position="218"/>
    </location>
</feature>
<dbReference type="InterPro" id="IPR051322">
    <property type="entry name" value="AA_ABC_Transporter_Permease"/>
</dbReference>
<evidence type="ECO:0000256" key="6">
    <source>
        <dbReference type="ARBA" id="ARBA00022989"/>
    </source>
</evidence>
<dbReference type="Pfam" id="PF00528">
    <property type="entry name" value="BPD_transp_1"/>
    <property type="match status" value="1"/>
</dbReference>
<proteinExistence type="inferred from homology"/>
<dbReference type="GO" id="GO:0048473">
    <property type="term" value="P:D-methionine transmembrane transport"/>
    <property type="evidence" value="ECO:0007669"/>
    <property type="project" value="TreeGrafter"/>
</dbReference>
<comment type="similarity">
    <text evidence="2">Belongs to the binding-protein-dependent transport system permease family. CysTW subfamily.</text>
</comment>
<dbReference type="InterPro" id="IPR035906">
    <property type="entry name" value="MetI-like_sf"/>
</dbReference>
<dbReference type="PROSITE" id="PS50928">
    <property type="entry name" value="ABC_TM1"/>
    <property type="match status" value="1"/>
</dbReference>
<dbReference type="Proteomes" id="UP000288197">
    <property type="component" value="Unassembled WGS sequence"/>
</dbReference>
<feature type="transmembrane region" description="Helical" evidence="8">
    <location>
        <begin position="93"/>
        <end position="116"/>
    </location>
</feature>
<evidence type="ECO:0000256" key="7">
    <source>
        <dbReference type="ARBA" id="ARBA00023136"/>
    </source>
</evidence>
<dbReference type="PANTHER" id="PTHR30450">
    <property type="entry name" value="ABC TRANSPORTER PERMEASE"/>
    <property type="match status" value="1"/>
</dbReference>
<dbReference type="EMBL" id="NGJX01000004">
    <property type="protein sequence ID" value="RSU02824.1"/>
    <property type="molecule type" value="Genomic_DNA"/>
</dbReference>
<dbReference type="CDD" id="cd06261">
    <property type="entry name" value="TM_PBP2"/>
    <property type="match status" value="1"/>
</dbReference>
<comment type="caution">
    <text evidence="11">The sequence shown here is derived from an EMBL/GenBank/DDBJ whole genome shotgun (WGS) entry which is preliminary data.</text>
</comment>
<dbReference type="PANTHER" id="PTHR30450:SF1">
    <property type="entry name" value="D-METHIONINE TRANSPORT SYSTEM PERMEASE PROTEIN METI-RELATED"/>
    <property type="match status" value="1"/>
</dbReference>
<keyword evidence="12" id="KW-1185">Reference proteome</keyword>
<keyword evidence="5 8" id="KW-0812">Transmembrane</keyword>
<sequence>MDKGFFATYFDFSNIKTESFLTATKETLYMTFVSMFFVIIIGLLLGLMLFYFGKSKKSSSKLAYEVVSLISNTFRSIPFIILMILLFPIVKSLIGTMLGPSAAIPALVLSAAPFYARLVDIAFREVDSGVLEASTAMGATQFQIIYKVLIPESLPALISGVTVTTITMIGFTAMAGAVGAGGLGTLAYQAGFMGNDYPVIMLATILILVIVFIIQGIGDLCVKLLDKR</sequence>